<feature type="signal peptide" evidence="2">
    <location>
        <begin position="1"/>
        <end position="18"/>
    </location>
</feature>
<evidence type="ECO:0000313" key="3">
    <source>
        <dbReference type="EMBL" id="AEH57996.1"/>
    </source>
</evidence>
<reference evidence="3" key="1">
    <citation type="submission" date="2010-06" db="EMBL/GenBank/DDBJ databases">
        <title>VirB5 diversity of Bartonella spp. in rodents in NE Poland.</title>
        <authorList>
            <person name="Paziewska A."/>
            <person name="Harris P.D."/>
            <person name="Sinski E."/>
        </authorList>
    </citation>
    <scope>NUCLEOTIDE SEQUENCE</scope>
    <source>
        <strain evidence="3">M13</strain>
    </source>
</reference>
<gene>
    <name evidence="3" type="primary">virB5</name>
</gene>
<evidence type="ECO:0000256" key="2">
    <source>
        <dbReference type="SAM" id="SignalP"/>
    </source>
</evidence>
<keyword evidence="1" id="KW-0175">Coiled coil</keyword>
<evidence type="ECO:0000256" key="1">
    <source>
        <dbReference type="SAM" id="Coils"/>
    </source>
</evidence>
<sequence>MKKYGLAALLSLSFISHATSQTAPNVDEYYKSALESTQKLDTAKSETAESIYATAIETAKKIEEIRQKLEGAKLKKEDKAEELQDLRAQLSLLQANLQVSSLKLQSLSMIQAKNTSTKEEIREEEAQKKHQKLAEEIKKKLKKLEKLEKSDARL</sequence>
<feature type="chain" id="PRO_5003377553" evidence="2">
    <location>
        <begin position="19"/>
        <end position="154"/>
    </location>
</feature>
<name>F8QZJ2_9HYPH</name>
<feature type="coiled-coil region" evidence="1">
    <location>
        <begin position="55"/>
        <end position="150"/>
    </location>
</feature>
<protein>
    <submittedName>
        <fullName evidence="3">VirB5</fullName>
    </submittedName>
</protein>
<keyword evidence="2" id="KW-0732">Signal</keyword>
<organism evidence="3">
    <name type="scientific">Bartonella sp. M13</name>
    <dbReference type="NCBI Taxonomy" id="1042289"/>
    <lineage>
        <taxon>Bacteria</taxon>
        <taxon>Pseudomonadati</taxon>
        <taxon>Pseudomonadota</taxon>
        <taxon>Alphaproteobacteria</taxon>
        <taxon>Hyphomicrobiales</taxon>
        <taxon>Bartonellaceae</taxon>
        <taxon>Bartonella</taxon>
    </lineage>
</organism>
<dbReference type="EMBL" id="HM450053">
    <property type="protein sequence ID" value="AEH57996.1"/>
    <property type="molecule type" value="Genomic_DNA"/>
</dbReference>
<proteinExistence type="predicted"/>
<dbReference type="SUPFAM" id="SSF101082">
    <property type="entry name" value="Typo IV secretion system protein TraC"/>
    <property type="match status" value="1"/>
</dbReference>
<dbReference type="AlphaFoldDB" id="F8QZJ2"/>
<accession>F8QZJ2</accession>